<proteinExistence type="predicted"/>
<protein>
    <submittedName>
        <fullName evidence="1">Uncharacterized protein</fullName>
    </submittedName>
</protein>
<dbReference type="EMBL" id="GU942984">
    <property type="protein sequence ID" value="ADD93489.1"/>
    <property type="molecule type" value="Genomic_DNA"/>
</dbReference>
<dbReference type="AlphaFoldDB" id="D6PCN8"/>
<evidence type="ECO:0000313" key="1">
    <source>
        <dbReference type="EMBL" id="ADD93489.1"/>
    </source>
</evidence>
<sequence length="536" mass="59853">MLVGLSAARANDAASPTLLGSWHCQGAAIIRSEEGGEALKRILSAKETAPIRDLVIAKLAGAPDQLFYGLGAQALDTRVKLLSPIISDMIEHVSYGEIHATAASAINLSLAVKLPADRQSNWNINLRRYAASLGWEVSPPLSQGLTSEWDATSQNSGFLMRYIKKDDWLLISVGSDALTQILDWSRDFNNGAVFHSPQTTDSWWSLHVKLDTLSQLFGGDAEKSLKSITLKSIGDGEYLRSRGQIQFSQAMDDSISDWMVPTNRIQEPVVSFSAQRNLQPLLTQIPGMRKLFPQGVPKQSIAWSRPSRVQNTRAAQDSAPMYLTYATWPVGGNDKAKSVQSIQGGLAEFLGANLLNSGRMLLSSNHLLNALSLKIRPAFIQPFVQGIEYAGENYHMAGLTYMILNRTNPPPPSLFGQITKHPRLRYYHWERSDEKLFQYRNLINLIGFLFGKGQLLQDSPLFAWTQFLEEQLGNTVTQLLRKEDDILEIQRKSQLGLNAFEIALLARWIHSESFPWIDLEEITHWEFPSTPKPALK</sequence>
<organism evidence="1">
    <name type="scientific">uncultured marine bacterium MedDCM-OCT-S04-C123</name>
    <dbReference type="NCBI Taxonomy" id="743051"/>
    <lineage>
        <taxon>Bacteria</taxon>
        <taxon>environmental samples</taxon>
    </lineage>
</organism>
<name>D6PCN8_9BACT</name>
<accession>D6PCN8</accession>
<reference evidence="1" key="1">
    <citation type="journal article" date="2010" name="ISME J.">
        <title>Metagenome of the Mediterranean deep chlorophyll maximum studied by direct and fosmid library 454 pyrosequencing.</title>
        <authorList>
            <person name="Ghai R."/>
            <person name="Martin-Cuadrado A.B."/>
            <person name="Molto A.G."/>
            <person name="Heredia I.G."/>
            <person name="Cabrera R."/>
            <person name="Martin J."/>
            <person name="Verdu M."/>
            <person name="Deschamps P."/>
            <person name="Moreira D."/>
            <person name="Lopez-Garcia P."/>
            <person name="Mira A."/>
            <person name="Rodriguez-Valera F."/>
        </authorList>
    </citation>
    <scope>NUCLEOTIDE SEQUENCE</scope>
</reference>